<dbReference type="Proteomes" id="UP000237631">
    <property type="component" value="Unassembled WGS sequence"/>
</dbReference>
<comment type="caution">
    <text evidence="1">The sequence shown here is derived from an EMBL/GenBank/DDBJ whole genome shotgun (WGS) entry which is preliminary data.</text>
</comment>
<protein>
    <submittedName>
        <fullName evidence="1">Uncharacterized protein</fullName>
    </submittedName>
</protein>
<reference evidence="2" key="1">
    <citation type="journal article" date="2017" name="bioRxiv">
        <title>Conservation of a gene cluster reveals novel cercosporin biosynthetic mechanisms and extends production to the genus Colletotrichum.</title>
        <authorList>
            <person name="de Jonge R."/>
            <person name="Ebert M.K."/>
            <person name="Huitt-Roehl C.R."/>
            <person name="Pal P."/>
            <person name="Suttle J.C."/>
            <person name="Spanner R.E."/>
            <person name="Neubauer J.D."/>
            <person name="Jurick W.M.II."/>
            <person name="Stott K.A."/>
            <person name="Secor G.A."/>
            <person name="Thomma B.P.H.J."/>
            <person name="Van de Peer Y."/>
            <person name="Townsend C.A."/>
            <person name="Bolton M.D."/>
        </authorList>
    </citation>
    <scope>NUCLEOTIDE SEQUENCE [LARGE SCALE GENOMIC DNA]</scope>
    <source>
        <strain evidence="2">CBS538.71</strain>
    </source>
</reference>
<dbReference type="OrthoDB" id="6105938at2759"/>
<evidence type="ECO:0000313" key="2">
    <source>
        <dbReference type="Proteomes" id="UP000237631"/>
    </source>
</evidence>
<gene>
    <name evidence="1" type="ORF">CBER1_01186</name>
</gene>
<evidence type="ECO:0000313" key="1">
    <source>
        <dbReference type="EMBL" id="PPJ59649.1"/>
    </source>
</evidence>
<proteinExistence type="predicted"/>
<accession>A0A2S6CIU3</accession>
<name>A0A2S6CIU3_9PEZI</name>
<dbReference type="AlphaFoldDB" id="A0A2S6CIU3"/>
<dbReference type="EMBL" id="PNEN01000366">
    <property type="protein sequence ID" value="PPJ59649.1"/>
    <property type="molecule type" value="Genomic_DNA"/>
</dbReference>
<sequence length="112" mass="12733">MSEPKMKRHQRIVDYFEQEYGQLGSTLAGWQAFSRDVGVPEGKSITQCKKFLKAVNVNIVDFVAAKKNGTAVYQFRSRAALAEYIRGHRSKRFPLGKAKEDSFLKSLLIHLV</sequence>
<dbReference type="PANTHER" id="PTHR38846:SF1">
    <property type="entry name" value="C3H1-TYPE DOMAIN-CONTAINING PROTEIN"/>
    <property type="match status" value="1"/>
</dbReference>
<dbReference type="PANTHER" id="PTHR38846">
    <property type="entry name" value="C3H1-TYPE DOMAIN-CONTAINING PROTEIN"/>
    <property type="match status" value="1"/>
</dbReference>
<organism evidence="1 2">
    <name type="scientific">Cercospora berteroae</name>
    <dbReference type="NCBI Taxonomy" id="357750"/>
    <lineage>
        <taxon>Eukaryota</taxon>
        <taxon>Fungi</taxon>
        <taxon>Dikarya</taxon>
        <taxon>Ascomycota</taxon>
        <taxon>Pezizomycotina</taxon>
        <taxon>Dothideomycetes</taxon>
        <taxon>Dothideomycetidae</taxon>
        <taxon>Mycosphaerellales</taxon>
        <taxon>Mycosphaerellaceae</taxon>
        <taxon>Cercospora</taxon>
    </lineage>
</organism>
<keyword evidence="2" id="KW-1185">Reference proteome</keyword>